<dbReference type="GO" id="GO:0004016">
    <property type="term" value="F:adenylate cyclase activity"/>
    <property type="evidence" value="ECO:0007669"/>
    <property type="project" value="UniProtKB-ARBA"/>
</dbReference>
<dbReference type="SUPFAM" id="SSF48452">
    <property type="entry name" value="TPR-like"/>
    <property type="match status" value="2"/>
</dbReference>
<dbReference type="SUPFAM" id="SSF55073">
    <property type="entry name" value="Nucleotide cyclase"/>
    <property type="match status" value="1"/>
</dbReference>
<dbReference type="GO" id="GO:0009190">
    <property type="term" value="P:cyclic nucleotide biosynthetic process"/>
    <property type="evidence" value="ECO:0007669"/>
    <property type="project" value="InterPro"/>
</dbReference>
<dbReference type="InterPro" id="IPR001054">
    <property type="entry name" value="A/G_cyclase"/>
</dbReference>
<dbReference type="Pfam" id="PF00931">
    <property type="entry name" value="NB-ARC"/>
    <property type="match status" value="1"/>
</dbReference>
<dbReference type="InterPro" id="IPR027417">
    <property type="entry name" value="P-loop_NTPase"/>
</dbReference>
<name>A0A7W7Q2Y5_9PSEU</name>
<dbReference type="AlphaFoldDB" id="A0A7W7Q2Y5"/>
<dbReference type="PROSITE" id="PS50005">
    <property type="entry name" value="TPR"/>
    <property type="match status" value="1"/>
</dbReference>
<dbReference type="InterPro" id="IPR019734">
    <property type="entry name" value="TPR_rpt"/>
</dbReference>
<dbReference type="GO" id="GO:0035556">
    <property type="term" value="P:intracellular signal transduction"/>
    <property type="evidence" value="ECO:0007669"/>
    <property type="project" value="InterPro"/>
</dbReference>
<dbReference type="PANTHER" id="PTHR47691:SF3">
    <property type="entry name" value="HTH-TYPE TRANSCRIPTIONAL REGULATOR RV0890C-RELATED"/>
    <property type="match status" value="1"/>
</dbReference>
<organism evidence="3 4">
    <name type="scientific">Actinophytocola algeriensis</name>
    <dbReference type="NCBI Taxonomy" id="1768010"/>
    <lineage>
        <taxon>Bacteria</taxon>
        <taxon>Bacillati</taxon>
        <taxon>Actinomycetota</taxon>
        <taxon>Actinomycetes</taxon>
        <taxon>Pseudonocardiales</taxon>
        <taxon>Pseudonocardiaceae</taxon>
    </lineage>
</organism>
<dbReference type="Pfam" id="PF13424">
    <property type="entry name" value="TPR_12"/>
    <property type="match status" value="1"/>
</dbReference>
<evidence type="ECO:0000313" key="3">
    <source>
        <dbReference type="EMBL" id="MBB4905918.1"/>
    </source>
</evidence>
<protein>
    <submittedName>
        <fullName evidence="3">Tetratricopeptide (TPR) repeat protein</fullName>
    </submittedName>
</protein>
<dbReference type="EMBL" id="JACHJQ010000002">
    <property type="protein sequence ID" value="MBB4905918.1"/>
    <property type="molecule type" value="Genomic_DNA"/>
</dbReference>
<evidence type="ECO:0000313" key="4">
    <source>
        <dbReference type="Proteomes" id="UP000520767"/>
    </source>
</evidence>
<sequence>MAPALHGTIVVVDVVGFGDLRRTNTHQVNVRTALYRIVDDAFARSGVNWTGCHHEDRGDGILVVLPPTAAKAPLVESLPGHLLGLLSEHNAARDPEERIRLRVALHAGEVHHDDHGVAGRAVTHAFRLVDAPAFRAVAAGSSGDLAVIASAWFYEEVVWHSGLTGYEQVTVGNKETTTTAWVWSPSSQSTRPAPGPVPHQLPTNIRRFVGREAELNRLTALLDESEQTGGTVVITAIDGSAGIGKTSLALHWAHTVKTRFPDGHLHVNLRGFDPREPMDAGQALHDFLQALGVAPESIPAELDAKAALYRSVLADRRMLVVLDNARSSEHVRPLLPGTSSCITIVTSRNRLDGLVIRDGAQRIPLDVMSEVEARALLTERVPWVADDHAAADELIQLCARLPLALSVVAARAAVQPSLPLRELAREIREERNRLDLLDLGEVDLSVRAVFSWSYAVLPAGAARLFVLLGVHSGPDIDLLACDALLGAPARAAVLTLTRAHLLTEYVPGRYRFHDLLRAYSTELAETAPDRTAAVERVLDHYVTTALHADTLLLPFRDGVLRIPEPHPRLTTYRDAMTWFAAEDTTLLAMVGLAADLGRHRHVARLVWACATYLRRNGRLEDRVAADRLVIAATRASGDQDGQVRALCSLARVLARIGRFAEGLETLTHVEPLLGSVTGTATRISVQLSYARVLGLAGRFDEALAHARAAHALTPTEEGSMRQADTLNSVGKQLSNTGDDAAALPYCEQALAHYRRLGSHDGQAEALVNIGDINRNLGHHDAAIACFTEALEIDRQLGDWYWQGEILENIGRTHLSAGDSHAADIAFEQALAIFTRIRHPKAEVVAQLRTTVM</sequence>
<dbReference type="PANTHER" id="PTHR47691">
    <property type="entry name" value="REGULATOR-RELATED"/>
    <property type="match status" value="1"/>
</dbReference>
<keyword evidence="1" id="KW-0802">TPR repeat</keyword>
<dbReference type="SMART" id="SM00028">
    <property type="entry name" value="TPR"/>
    <property type="match status" value="5"/>
</dbReference>
<dbReference type="Gene3D" id="1.25.40.10">
    <property type="entry name" value="Tetratricopeptide repeat domain"/>
    <property type="match status" value="1"/>
</dbReference>
<accession>A0A7W7Q2Y5</accession>
<evidence type="ECO:0000259" key="2">
    <source>
        <dbReference type="PROSITE" id="PS50125"/>
    </source>
</evidence>
<proteinExistence type="predicted"/>
<evidence type="ECO:0000256" key="1">
    <source>
        <dbReference type="PROSITE-ProRule" id="PRU00339"/>
    </source>
</evidence>
<dbReference type="GO" id="GO:0043531">
    <property type="term" value="F:ADP binding"/>
    <property type="evidence" value="ECO:0007669"/>
    <property type="project" value="InterPro"/>
</dbReference>
<feature type="repeat" description="TPR" evidence="1">
    <location>
        <begin position="763"/>
        <end position="796"/>
    </location>
</feature>
<dbReference type="Gene3D" id="3.40.50.300">
    <property type="entry name" value="P-loop containing nucleotide triphosphate hydrolases"/>
    <property type="match status" value="1"/>
</dbReference>
<reference evidence="3 4" key="1">
    <citation type="submission" date="2020-08" db="EMBL/GenBank/DDBJ databases">
        <title>Genomic Encyclopedia of Type Strains, Phase III (KMG-III): the genomes of soil and plant-associated and newly described type strains.</title>
        <authorList>
            <person name="Whitman W."/>
        </authorList>
    </citation>
    <scope>NUCLEOTIDE SEQUENCE [LARGE SCALE GENOMIC DNA]</scope>
    <source>
        <strain evidence="3 4">CECT 8960</strain>
    </source>
</reference>
<dbReference type="Gene3D" id="3.30.70.1230">
    <property type="entry name" value="Nucleotide cyclase"/>
    <property type="match status" value="1"/>
</dbReference>
<dbReference type="InterPro" id="IPR011990">
    <property type="entry name" value="TPR-like_helical_dom_sf"/>
</dbReference>
<dbReference type="InterPro" id="IPR029787">
    <property type="entry name" value="Nucleotide_cyclase"/>
</dbReference>
<dbReference type="Proteomes" id="UP000520767">
    <property type="component" value="Unassembled WGS sequence"/>
</dbReference>
<dbReference type="RefSeq" id="WP_184810078.1">
    <property type="nucleotide sequence ID" value="NZ_JACHJQ010000002.1"/>
</dbReference>
<gene>
    <name evidence="3" type="ORF">FHR82_002135</name>
</gene>
<dbReference type="InterPro" id="IPR002182">
    <property type="entry name" value="NB-ARC"/>
</dbReference>
<feature type="domain" description="Guanylate cyclase" evidence="2">
    <location>
        <begin position="8"/>
        <end position="129"/>
    </location>
</feature>
<keyword evidence="4" id="KW-1185">Reference proteome</keyword>
<dbReference type="PROSITE" id="PS50125">
    <property type="entry name" value="GUANYLATE_CYCLASE_2"/>
    <property type="match status" value="1"/>
</dbReference>
<dbReference type="SUPFAM" id="SSF52540">
    <property type="entry name" value="P-loop containing nucleoside triphosphate hydrolases"/>
    <property type="match status" value="1"/>
</dbReference>
<comment type="caution">
    <text evidence="3">The sequence shown here is derived from an EMBL/GenBank/DDBJ whole genome shotgun (WGS) entry which is preliminary data.</text>
</comment>
<dbReference type="PRINTS" id="PR00364">
    <property type="entry name" value="DISEASERSIST"/>
</dbReference>